<dbReference type="Pfam" id="PF03009">
    <property type="entry name" value="GDPD"/>
    <property type="match status" value="1"/>
</dbReference>
<dbReference type="PANTHER" id="PTHR46211:SF1">
    <property type="entry name" value="GLYCEROPHOSPHODIESTER PHOSPHODIESTERASE, CYTOPLASMIC"/>
    <property type="match status" value="1"/>
</dbReference>
<organism evidence="2 3">
    <name type="scientific">Lactiplantibacillus xiangfangensis</name>
    <dbReference type="NCBI Taxonomy" id="942150"/>
    <lineage>
        <taxon>Bacteria</taxon>
        <taxon>Bacillati</taxon>
        <taxon>Bacillota</taxon>
        <taxon>Bacilli</taxon>
        <taxon>Lactobacillales</taxon>
        <taxon>Lactobacillaceae</taxon>
        <taxon>Lactiplantibacillus</taxon>
    </lineage>
</organism>
<accession>A0A0R2MFT4</accession>
<dbReference type="InterPro" id="IPR017946">
    <property type="entry name" value="PLC-like_Pdiesterase_TIM-brl"/>
</dbReference>
<keyword evidence="3" id="KW-1185">Reference proteome</keyword>
<feature type="domain" description="GP-PDE" evidence="1">
    <location>
        <begin position="5"/>
        <end position="225"/>
    </location>
</feature>
<evidence type="ECO:0000259" key="1">
    <source>
        <dbReference type="PROSITE" id="PS51704"/>
    </source>
</evidence>
<dbReference type="STRING" id="942150.IV64_GL002060"/>
<dbReference type="AlphaFoldDB" id="A0A0R2MFT4"/>
<dbReference type="GO" id="GO:0008081">
    <property type="term" value="F:phosphoric diester hydrolase activity"/>
    <property type="evidence" value="ECO:0007669"/>
    <property type="project" value="InterPro"/>
</dbReference>
<dbReference type="SUPFAM" id="SSF51695">
    <property type="entry name" value="PLC-like phosphodiesterases"/>
    <property type="match status" value="1"/>
</dbReference>
<protein>
    <submittedName>
        <fullName evidence="2">Glycerophosphodiester phosphodiesterase</fullName>
    </submittedName>
</protein>
<name>A0A0R2MFT4_9LACO</name>
<proteinExistence type="predicted"/>
<dbReference type="PATRIC" id="fig|942150.3.peg.2146"/>
<dbReference type="GO" id="GO:0006629">
    <property type="term" value="P:lipid metabolic process"/>
    <property type="evidence" value="ECO:0007669"/>
    <property type="project" value="InterPro"/>
</dbReference>
<dbReference type="PANTHER" id="PTHR46211">
    <property type="entry name" value="GLYCEROPHOSPHORYL DIESTER PHOSPHODIESTERASE"/>
    <property type="match status" value="1"/>
</dbReference>
<dbReference type="EMBL" id="JQCL01000040">
    <property type="protein sequence ID" value="KRO12518.1"/>
    <property type="molecule type" value="Genomic_DNA"/>
</dbReference>
<dbReference type="InterPro" id="IPR030395">
    <property type="entry name" value="GP_PDE_dom"/>
</dbReference>
<dbReference type="Gene3D" id="3.20.20.190">
    <property type="entry name" value="Phosphatidylinositol (PI) phosphodiesterase"/>
    <property type="match status" value="1"/>
</dbReference>
<evidence type="ECO:0000313" key="2">
    <source>
        <dbReference type="EMBL" id="KRO12518.1"/>
    </source>
</evidence>
<dbReference type="Proteomes" id="UP000051783">
    <property type="component" value="Unassembled WGS sequence"/>
</dbReference>
<dbReference type="OrthoDB" id="384721at2"/>
<dbReference type="PROSITE" id="PS51704">
    <property type="entry name" value="GP_PDE"/>
    <property type="match status" value="1"/>
</dbReference>
<reference evidence="2 3" key="1">
    <citation type="journal article" date="2015" name="Genome Announc.">
        <title>Expanding the biotechnology potential of lactobacilli through comparative genomics of 213 strains and associated genera.</title>
        <authorList>
            <person name="Sun Z."/>
            <person name="Harris H.M."/>
            <person name="McCann A."/>
            <person name="Guo C."/>
            <person name="Argimon S."/>
            <person name="Zhang W."/>
            <person name="Yang X."/>
            <person name="Jeffery I.B."/>
            <person name="Cooney J.C."/>
            <person name="Kagawa T.F."/>
            <person name="Liu W."/>
            <person name="Song Y."/>
            <person name="Salvetti E."/>
            <person name="Wrobel A."/>
            <person name="Rasinkangas P."/>
            <person name="Parkhill J."/>
            <person name="Rea M.C."/>
            <person name="O'Sullivan O."/>
            <person name="Ritari J."/>
            <person name="Douillard F.P."/>
            <person name="Paul Ross R."/>
            <person name="Yang R."/>
            <person name="Briner A.E."/>
            <person name="Felis G.E."/>
            <person name="de Vos W.M."/>
            <person name="Barrangou R."/>
            <person name="Klaenhammer T.R."/>
            <person name="Caufield P.W."/>
            <person name="Cui Y."/>
            <person name="Zhang H."/>
            <person name="O'Toole P.W."/>
        </authorList>
    </citation>
    <scope>NUCLEOTIDE SEQUENCE [LARGE SCALE GENOMIC DNA]</scope>
    <source>
        <strain evidence="2 3">LMG 26013</strain>
    </source>
</reference>
<comment type="caution">
    <text evidence="2">The sequence shown here is derived from an EMBL/GenBank/DDBJ whole genome shotgun (WGS) entry which is preliminary data.</text>
</comment>
<dbReference type="RefSeq" id="WP_057705825.1">
    <property type="nucleotide sequence ID" value="NZ_JQCL01000040.1"/>
</dbReference>
<sequence length="228" mass="25772">MTSKSLIYGHRGVPVKFPENSLAGFAYAISQHIDGLEFDVHLTKDGVPVIMHDETVDRTTNSHGKIVDYTFQELRQCTLSNGEPVPSLAEFLDLVSGENVHLNLEFKTDRQYYPGIEHKVLRMVQQTDLVYPVVFSSFNLQSLKRSYAIDPTQKYAFLTSAKIGAPEAFAKSEHLEGLHLEHYQPVHHVAERVWTVDDPSEMRQLFDRAVSAVITNDFELAQDVRAAV</sequence>
<gene>
    <name evidence="2" type="ORF">IV64_GL002060</name>
</gene>
<evidence type="ECO:0000313" key="3">
    <source>
        <dbReference type="Proteomes" id="UP000051783"/>
    </source>
</evidence>